<dbReference type="SUPFAM" id="SSF52540">
    <property type="entry name" value="P-loop containing nucleoside triphosphate hydrolases"/>
    <property type="match status" value="1"/>
</dbReference>
<dbReference type="Pfam" id="PF06745">
    <property type="entry name" value="ATPase"/>
    <property type="match status" value="1"/>
</dbReference>
<dbReference type="RefSeq" id="WP_015591711.1">
    <property type="nucleotide sequence ID" value="NC_021169.1"/>
</dbReference>
<accession>N0BP42</accession>
<dbReference type="PANTHER" id="PTHR43637:SF1">
    <property type="entry name" value="UPF0273 PROTEIN TM_0370"/>
    <property type="match status" value="1"/>
</dbReference>
<dbReference type="Gene3D" id="3.40.50.300">
    <property type="entry name" value="P-loop containing nucleotide triphosphate hydrolases"/>
    <property type="match status" value="1"/>
</dbReference>
<dbReference type="HOGENOM" id="CLU_023669_2_2_2"/>
<evidence type="ECO:0000256" key="2">
    <source>
        <dbReference type="ARBA" id="ARBA00022840"/>
    </source>
</evidence>
<dbReference type="STRING" id="387631.Asulf_02161"/>
<dbReference type="GO" id="GO:0005524">
    <property type="term" value="F:ATP binding"/>
    <property type="evidence" value="ECO:0007669"/>
    <property type="project" value="UniProtKB-KW"/>
</dbReference>
<keyword evidence="2" id="KW-0067">ATP-binding</keyword>
<dbReference type="Proteomes" id="UP000013307">
    <property type="component" value="Chromosome"/>
</dbReference>
<proteinExistence type="predicted"/>
<evidence type="ECO:0000313" key="4">
    <source>
        <dbReference type="EMBL" id="AGK62115.1"/>
    </source>
</evidence>
<evidence type="ECO:0000256" key="1">
    <source>
        <dbReference type="ARBA" id="ARBA00022741"/>
    </source>
</evidence>
<evidence type="ECO:0000313" key="5">
    <source>
        <dbReference type="Proteomes" id="UP000013307"/>
    </source>
</evidence>
<gene>
    <name evidence="4" type="ORF">Asulf_02161</name>
</gene>
<keyword evidence="1" id="KW-0547">Nucleotide-binding</keyword>
<dbReference type="GeneID" id="15393793"/>
<reference evidence="4 5" key="1">
    <citation type="journal article" date="2013" name="Genome Announc.">
        <title>Complete Genome Sequence of the Thermophilic and Facultatively Chemolithoautotrophic Sulfate Reducer Archaeoglobus sulfaticallidus Strain PM70-1T.</title>
        <authorList>
            <person name="Stokke R."/>
            <person name="Hocking W.P."/>
            <person name="Steinsbu B.O."/>
            <person name="Steen I.H."/>
        </authorList>
    </citation>
    <scope>NUCLEOTIDE SEQUENCE [LARGE SCALE GENOMIC DNA]</scope>
    <source>
        <strain evidence="4">PM70-1</strain>
    </source>
</reference>
<evidence type="ECO:0000259" key="3">
    <source>
        <dbReference type="Pfam" id="PF06745"/>
    </source>
</evidence>
<dbReference type="EMBL" id="CP005290">
    <property type="protein sequence ID" value="AGK62115.1"/>
    <property type="molecule type" value="Genomic_DNA"/>
</dbReference>
<dbReference type="AlphaFoldDB" id="N0BP42"/>
<organism evidence="4 5">
    <name type="scientific">Archaeoglobus sulfaticallidus PM70-1</name>
    <dbReference type="NCBI Taxonomy" id="387631"/>
    <lineage>
        <taxon>Archaea</taxon>
        <taxon>Methanobacteriati</taxon>
        <taxon>Methanobacteriota</taxon>
        <taxon>Archaeoglobi</taxon>
        <taxon>Archaeoglobales</taxon>
        <taxon>Archaeoglobaceae</taxon>
        <taxon>Archaeoglobus</taxon>
    </lineage>
</organism>
<dbReference type="eggNOG" id="arCOG01173">
    <property type="taxonomic scope" value="Archaea"/>
</dbReference>
<dbReference type="PANTHER" id="PTHR43637">
    <property type="entry name" value="UPF0273 PROTEIN TM_0370"/>
    <property type="match status" value="1"/>
</dbReference>
<dbReference type="KEGG" id="ast:Asulf_02161"/>
<feature type="domain" description="KaiC-like" evidence="3">
    <location>
        <begin position="4"/>
        <end position="220"/>
    </location>
</feature>
<protein>
    <submittedName>
        <fullName evidence="4">RecA-superfamily ATPases implicated in signal transduction</fullName>
    </submittedName>
</protein>
<dbReference type="InterPro" id="IPR027417">
    <property type="entry name" value="P-loop_NTPase"/>
</dbReference>
<dbReference type="InterPro" id="IPR014774">
    <property type="entry name" value="KaiC-like_dom"/>
</dbReference>
<keyword evidence="5" id="KW-1185">Reference proteome</keyword>
<sequence>MKLKFGLKRLDDAIGGGLDENTVNLVTGRSGIGKTILASHWAAEGAKNGMGVAYLATTLVKRSCETYLKKFRFMEDVYDKIHWRFIRVDAKYMMPVTRERIEQAVITTIKMKPEDVDMIVFDTVTDLDKALADPVLFRRVIKYMADLCYKNDITALFIEEAPMMGDWSETKNLSESVIFLDLLHTENGYERAMRILKKYRSSHPLEWIPYDITDEGIVFKEGWYVRRDYSYIYKSD</sequence>
<name>N0BP42_9EURY</name>